<dbReference type="InterPro" id="IPR046342">
    <property type="entry name" value="CBS_dom_sf"/>
</dbReference>
<dbReference type="GO" id="GO:0005886">
    <property type="term" value="C:plasma membrane"/>
    <property type="evidence" value="ECO:0007669"/>
    <property type="project" value="UniProtKB-SubCell"/>
</dbReference>
<comment type="subunit">
    <text evidence="9">Homodimer.</text>
</comment>
<dbReference type="InterPro" id="IPR006668">
    <property type="entry name" value="Mg_transptr_MgtE_intracell_dom"/>
</dbReference>
<dbReference type="Pfam" id="PF00571">
    <property type="entry name" value="CBS"/>
    <property type="match status" value="2"/>
</dbReference>
<dbReference type="InterPro" id="IPR000644">
    <property type="entry name" value="CBS_dom"/>
</dbReference>
<dbReference type="Proteomes" id="UP000676456">
    <property type="component" value="Unassembled WGS sequence"/>
</dbReference>
<name>A0A942UHB6_9BACI</name>
<dbReference type="GO" id="GO:0015095">
    <property type="term" value="F:magnesium ion transmembrane transporter activity"/>
    <property type="evidence" value="ECO:0007669"/>
    <property type="project" value="UniProtKB-UniRule"/>
</dbReference>
<dbReference type="SUPFAM" id="SSF54631">
    <property type="entry name" value="CBS-domain pair"/>
    <property type="match status" value="1"/>
</dbReference>
<dbReference type="AlphaFoldDB" id="A0A942UHB6"/>
<dbReference type="SMART" id="SM00116">
    <property type="entry name" value="CBS"/>
    <property type="match status" value="2"/>
</dbReference>
<comment type="similarity">
    <text evidence="2 9">Belongs to the SLC41A transporter family.</text>
</comment>
<reference evidence="11 12" key="1">
    <citation type="submission" date="2021-05" db="EMBL/GenBank/DDBJ databases">
        <title>Novel Bacillus species.</title>
        <authorList>
            <person name="Liu G."/>
        </authorList>
    </citation>
    <scope>NUCLEOTIDE SEQUENCE [LARGE SCALE GENOMIC DNA]</scope>
    <source>
        <strain evidence="11 12">FJAT-49682</strain>
    </source>
</reference>
<evidence type="ECO:0000313" key="12">
    <source>
        <dbReference type="Proteomes" id="UP000676456"/>
    </source>
</evidence>
<dbReference type="InterPro" id="IPR006669">
    <property type="entry name" value="MgtE_transporter"/>
</dbReference>
<dbReference type="InterPro" id="IPR036739">
    <property type="entry name" value="SLC41_membr_dom_sf"/>
</dbReference>
<keyword evidence="5 9" id="KW-0460">Magnesium</keyword>
<dbReference type="PANTHER" id="PTHR43773:SF1">
    <property type="entry name" value="MAGNESIUM TRANSPORTER MGTE"/>
    <property type="match status" value="1"/>
</dbReference>
<keyword evidence="6 9" id="KW-1133">Transmembrane helix</keyword>
<evidence type="ECO:0000256" key="7">
    <source>
        <dbReference type="ARBA" id="ARBA00023136"/>
    </source>
</evidence>
<keyword evidence="8" id="KW-0129">CBS domain</keyword>
<feature type="transmembrane region" description="Helical" evidence="9">
    <location>
        <begin position="286"/>
        <end position="306"/>
    </location>
</feature>
<comment type="function">
    <text evidence="9">Acts as a magnesium transporter.</text>
</comment>
<feature type="domain" description="CBS" evidence="10">
    <location>
        <begin position="204"/>
        <end position="262"/>
    </location>
</feature>
<dbReference type="RefSeq" id="WP_213096484.1">
    <property type="nucleotide sequence ID" value="NZ_JAGYPH010000001.1"/>
</dbReference>
<dbReference type="Gene3D" id="3.10.580.10">
    <property type="entry name" value="CBS-domain"/>
    <property type="match status" value="1"/>
</dbReference>
<evidence type="ECO:0000256" key="8">
    <source>
        <dbReference type="PROSITE-ProRule" id="PRU00703"/>
    </source>
</evidence>
<keyword evidence="7 9" id="KW-0472">Membrane</keyword>
<keyword evidence="9" id="KW-1003">Cell membrane</keyword>
<feature type="transmembrane region" description="Helical" evidence="9">
    <location>
        <begin position="318"/>
        <end position="339"/>
    </location>
</feature>
<keyword evidence="9" id="KW-0479">Metal-binding</keyword>
<evidence type="ECO:0000256" key="5">
    <source>
        <dbReference type="ARBA" id="ARBA00022842"/>
    </source>
</evidence>
<comment type="subcellular location">
    <subcellularLocation>
        <location evidence="9">Cell membrane</location>
        <topology evidence="9">Multi-pass membrane protein</topology>
    </subcellularLocation>
    <subcellularLocation>
        <location evidence="1">Membrane</location>
        <topology evidence="1">Multi-pass membrane protein</topology>
    </subcellularLocation>
</comment>
<accession>A0A942UHB6</accession>
<keyword evidence="3 9" id="KW-0813">Transport</keyword>
<sequence>MITKKIDEEETLLVIEKLKSEQYEEMNEIFEKKRPFDMAAIFQSLPERHRAALLHHLEESTLASMMQKLNQTHQLELLSKVGPEKANKILALLDTSVLNTLLRKYPKADLEVFLAEMEENDASYIKKMIEYPVDSAGSLMTNRYISISAFLSVAEAIEKIKTLALYSESINHLYIVDDLGKLIGLVSYRDLILADRSEILNNIMLKQVIGVTVSTKRAEILRLLKHYDFSALPVTNDDGVLVGMITFDDMVEIIIHETSDDYTKLSATSKEIDFDTKPFTAAIRRLPWLIILLFIGLVSGSIISNFEATLEKVVALAFFMPLIAGMTGNTGTQSLAVVVRGLAEKDIDSKTVFKLLLREFWVSLMIGVTCGFLISIIAFIWQGNVYLGVVVGGSLLLTLILGTMAGTVIPLILYKFKLDPAVASGPLITTVNDIFSLITYFTIASWFLNKLIQ</sequence>
<keyword evidence="4 9" id="KW-0812">Transmembrane</keyword>
<dbReference type="Gene3D" id="1.10.357.20">
    <property type="entry name" value="SLC41 divalent cation transporters, integral membrane domain"/>
    <property type="match status" value="1"/>
</dbReference>
<keyword evidence="12" id="KW-1185">Reference proteome</keyword>
<proteinExistence type="inferred from homology"/>
<evidence type="ECO:0000256" key="6">
    <source>
        <dbReference type="ARBA" id="ARBA00022989"/>
    </source>
</evidence>
<dbReference type="PANTHER" id="PTHR43773">
    <property type="entry name" value="MAGNESIUM TRANSPORTER MGTE"/>
    <property type="match status" value="1"/>
</dbReference>
<dbReference type="Pfam" id="PF03448">
    <property type="entry name" value="MgtE_N"/>
    <property type="match status" value="1"/>
</dbReference>
<dbReference type="SMART" id="SM00924">
    <property type="entry name" value="MgtE_N"/>
    <property type="match status" value="1"/>
</dbReference>
<feature type="domain" description="CBS" evidence="10">
    <location>
        <begin position="140"/>
        <end position="203"/>
    </location>
</feature>
<dbReference type="GO" id="GO:0046872">
    <property type="term" value="F:metal ion binding"/>
    <property type="evidence" value="ECO:0007669"/>
    <property type="project" value="UniProtKB-KW"/>
</dbReference>
<evidence type="ECO:0000259" key="10">
    <source>
        <dbReference type="PROSITE" id="PS51371"/>
    </source>
</evidence>
<evidence type="ECO:0000256" key="3">
    <source>
        <dbReference type="ARBA" id="ARBA00022448"/>
    </source>
</evidence>
<dbReference type="SUPFAM" id="SSF161093">
    <property type="entry name" value="MgtE membrane domain-like"/>
    <property type="match status" value="1"/>
</dbReference>
<dbReference type="InterPro" id="IPR038076">
    <property type="entry name" value="MgtE_N_sf"/>
</dbReference>
<evidence type="ECO:0000256" key="2">
    <source>
        <dbReference type="ARBA" id="ARBA00009749"/>
    </source>
</evidence>
<dbReference type="InterPro" id="IPR006667">
    <property type="entry name" value="SLC41_membr_dom"/>
</dbReference>
<dbReference type="SUPFAM" id="SSF158791">
    <property type="entry name" value="MgtE N-terminal domain-like"/>
    <property type="match status" value="1"/>
</dbReference>
<feature type="transmembrane region" description="Helical" evidence="9">
    <location>
        <begin position="360"/>
        <end position="381"/>
    </location>
</feature>
<evidence type="ECO:0000256" key="4">
    <source>
        <dbReference type="ARBA" id="ARBA00022692"/>
    </source>
</evidence>
<protein>
    <recommendedName>
        <fullName evidence="9">Magnesium transporter MgtE</fullName>
    </recommendedName>
</protein>
<dbReference type="EMBL" id="JAGYPN010000001">
    <property type="protein sequence ID" value="MBS4221466.1"/>
    <property type="molecule type" value="Genomic_DNA"/>
</dbReference>
<evidence type="ECO:0000256" key="1">
    <source>
        <dbReference type="ARBA" id="ARBA00004141"/>
    </source>
</evidence>
<comment type="caution">
    <text evidence="11">The sequence shown here is derived from an EMBL/GenBank/DDBJ whole genome shotgun (WGS) entry which is preliminary data.</text>
</comment>
<evidence type="ECO:0000256" key="9">
    <source>
        <dbReference type="RuleBase" id="RU362011"/>
    </source>
</evidence>
<dbReference type="Pfam" id="PF01769">
    <property type="entry name" value="MgtE"/>
    <property type="match status" value="1"/>
</dbReference>
<feature type="transmembrane region" description="Helical" evidence="9">
    <location>
        <begin position="387"/>
        <end position="414"/>
    </location>
</feature>
<organism evidence="11 12">
    <name type="scientific">Lederbergia citrea</name>
    <dbReference type="NCBI Taxonomy" id="2833581"/>
    <lineage>
        <taxon>Bacteria</taxon>
        <taxon>Bacillati</taxon>
        <taxon>Bacillota</taxon>
        <taxon>Bacilli</taxon>
        <taxon>Bacillales</taxon>
        <taxon>Bacillaceae</taxon>
        <taxon>Lederbergia</taxon>
    </lineage>
</organism>
<feature type="transmembrane region" description="Helical" evidence="9">
    <location>
        <begin position="426"/>
        <end position="448"/>
    </location>
</feature>
<dbReference type="CDD" id="cd04606">
    <property type="entry name" value="CBS_pair_Mg_transporter"/>
    <property type="match status" value="1"/>
</dbReference>
<dbReference type="PROSITE" id="PS51371">
    <property type="entry name" value="CBS"/>
    <property type="match status" value="2"/>
</dbReference>
<evidence type="ECO:0000313" key="11">
    <source>
        <dbReference type="EMBL" id="MBS4221466.1"/>
    </source>
</evidence>
<dbReference type="Gene3D" id="1.25.60.10">
    <property type="entry name" value="MgtE N-terminal domain-like"/>
    <property type="match status" value="1"/>
</dbReference>
<dbReference type="NCBIfam" id="TIGR00400">
    <property type="entry name" value="mgtE"/>
    <property type="match status" value="1"/>
</dbReference>
<gene>
    <name evidence="11" type="primary">mgtE</name>
    <name evidence="11" type="ORF">KHA91_01685</name>
</gene>